<reference evidence="9 12" key="1">
    <citation type="submission" date="2021-07" db="EMBL/GenBank/DDBJ databases">
        <authorList>
            <person name="Imarazene B."/>
            <person name="Zahm M."/>
            <person name="Klopp C."/>
            <person name="Cabau C."/>
            <person name="Beille S."/>
            <person name="Jouanno E."/>
            <person name="Castinel A."/>
            <person name="Lluch J."/>
            <person name="Gil L."/>
            <person name="Kuchtly C."/>
            <person name="Lopez Roques C."/>
            <person name="Donnadieu C."/>
            <person name="Parrinello H."/>
            <person name="Journot L."/>
            <person name="Du K."/>
            <person name="Schartl M."/>
            <person name="Retaux S."/>
            <person name="Guiguen Y."/>
        </authorList>
    </citation>
    <scope>NUCLEOTIDE SEQUENCE [LARGE SCALE GENOMIC DNA]</scope>
    <source>
        <strain evidence="9">Pach_M1</strain>
        <tissue evidence="9">Testis</tissue>
    </source>
</reference>
<dbReference type="InterPro" id="IPR043136">
    <property type="entry name" value="B30.2/SPRY_sf"/>
</dbReference>
<dbReference type="AlphaFoldDB" id="A0A8B9H3Z1"/>
<evidence type="ECO:0000313" key="11">
    <source>
        <dbReference type="Proteomes" id="UP000694621"/>
    </source>
</evidence>
<dbReference type="GO" id="GO:0008270">
    <property type="term" value="F:zinc ion binding"/>
    <property type="evidence" value="ECO:0007669"/>
    <property type="project" value="UniProtKB-KW"/>
</dbReference>
<dbReference type="PRINTS" id="PR01407">
    <property type="entry name" value="BUTYPHLNCDUF"/>
</dbReference>
<keyword evidence="2 4" id="KW-0863">Zinc-finger</keyword>
<dbReference type="PROSITE" id="PS50089">
    <property type="entry name" value="ZF_RING_2"/>
    <property type="match status" value="1"/>
</dbReference>
<dbReference type="InterPro" id="IPR003879">
    <property type="entry name" value="Butyrophylin_SPRY"/>
</dbReference>
<evidence type="ECO:0000313" key="12">
    <source>
        <dbReference type="Proteomes" id="UP000752171"/>
    </source>
</evidence>
<dbReference type="InterPro" id="IPR001870">
    <property type="entry name" value="B30.2/SPRY"/>
</dbReference>
<evidence type="ECO:0000256" key="2">
    <source>
        <dbReference type="ARBA" id="ARBA00022771"/>
    </source>
</evidence>
<reference evidence="10" key="2">
    <citation type="submission" date="2025-05" db="UniProtKB">
        <authorList>
            <consortium name="Ensembl"/>
        </authorList>
    </citation>
    <scope>IDENTIFICATION</scope>
</reference>
<dbReference type="SUPFAM" id="SSF57850">
    <property type="entry name" value="RING/U-box"/>
    <property type="match status" value="1"/>
</dbReference>
<evidence type="ECO:0000313" key="9">
    <source>
        <dbReference type="EMBL" id="KAG9280704.1"/>
    </source>
</evidence>
<dbReference type="Proteomes" id="UP000752171">
    <property type="component" value="Unassembled WGS sequence"/>
</dbReference>
<name>A0A8B9H3Z1_ASTMX</name>
<keyword evidence="1" id="KW-0479">Metal-binding</keyword>
<dbReference type="PANTHER" id="PTHR24103">
    <property type="entry name" value="E3 UBIQUITIN-PROTEIN LIGASE TRIM"/>
    <property type="match status" value="1"/>
</dbReference>
<dbReference type="PROSITE" id="PS50188">
    <property type="entry name" value="B302_SPRY"/>
    <property type="match status" value="1"/>
</dbReference>
<dbReference type="SMART" id="SM00589">
    <property type="entry name" value="PRY"/>
    <property type="match status" value="1"/>
</dbReference>
<evidence type="ECO:0000313" key="10">
    <source>
        <dbReference type="Ensembl" id="ENSAMXP00005006723.1"/>
    </source>
</evidence>
<dbReference type="SUPFAM" id="SSF49899">
    <property type="entry name" value="Concanavalin A-like lectins/glucanases"/>
    <property type="match status" value="1"/>
</dbReference>
<dbReference type="Gene3D" id="3.30.160.60">
    <property type="entry name" value="Classic Zinc Finger"/>
    <property type="match status" value="1"/>
</dbReference>
<gene>
    <name evidence="9" type="primary">XNF7.S</name>
    <name evidence="9" type="ORF">AMEX_G3444</name>
</gene>
<dbReference type="SMART" id="SM00184">
    <property type="entry name" value="RING"/>
    <property type="match status" value="1"/>
</dbReference>
<dbReference type="Gene3D" id="2.60.120.920">
    <property type="match status" value="1"/>
</dbReference>
<evidence type="ECO:0000256" key="4">
    <source>
        <dbReference type="PROSITE-ProRule" id="PRU00024"/>
    </source>
</evidence>
<dbReference type="InterPro" id="IPR013320">
    <property type="entry name" value="ConA-like_dom_sf"/>
</dbReference>
<evidence type="ECO:0000259" key="8">
    <source>
        <dbReference type="PROSITE" id="PS50188"/>
    </source>
</evidence>
<evidence type="ECO:0000259" key="7">
    <source>
        <dbReference type="PROSITE" id="PS50119"/>
    </source>
</evidence>
<dbReference type="InterPro" id="IPR017907">
    <property type="entry name" value="Znf_RING_CS"/>
</dbReference>
<dbReference type="Pfam" id="PF13765">
    <property type="entry name" value="PRY"/>
    <property type="match status" value="1"/>
</dbReference>
<feature type="domain" description="B box-type" evidence="7">
    <location>
        <begin position="87"/>
        <end position="124"/>
    </location>
</feature>
<dbReference type="InterPro" id="IPR027370">
    <property type="entry name" value="Znf-RING_euk"/>
</dbReference>
<dbReference type="InterPro" id="IPR006574">
    <property type="entry name" value="PRY"/>
</dbReference>
<evidence type="ECO:0000256" key="5">
    <source>
        <dbReference type="SAM" id="Coils"/>
    </source>
</evidence>
<dbReference type="SMART" id="SM00336">
    <property type="entry name" value="BBOX"/>
    <property type="match status" value="1"/>
</dbReference>
<dbReference type="InterPro" id="IPR001841">
    <property type="entry name" value="Znf_RING"/>
</dbReference>
<feature type="coiled-coil region" evidence="5">
    <location>
        <begin position="146"/>
        <end position="231"/>
    </location>
</feature>
<dbReference type="Pfam" id="PF00643">
    <property type="entry name" value="zf-B_box"/>
    <property type="match status" value="1"/>
</dbReference>
<feature type="domain" description="RING-type" evidence="6">
    <location>
        <begin position="14"/>
        <end position="54"/>
    </location>
</feature>
<feature type="domain" description="B30.2/SPRY" evidence="8">
    <location>
        <begin position="272"/>
        <end position="455"/>
    </location>
</feature>
<evidence type="ECO:0000256" key="1">
    <source>
        <dbReference type="ARBA" id="ARBA00022723"/>
    </source>
</evidence>
<dbReference type="PROSITE" id="PS50119">
    <property type="entry name" value="ZF_BBOX"/>
    <property type="match status" value="1"/>
</dbReference>
<dbReference type="Pfam" id="PF25600">
    <property type="entry name" value="TRIM_CC"/>
    <property type="match status" value="1"/>
</dbReference>
<proteinExistence type="predicted"/>
<dbReference type="Ensembl" id="ENSAMXT00005007609.1">
    <property type="protein sequence ID" value="ENSAMXP00005006723.1"/>
    <property type="gene ID" value="ENSAMXG00005004017.1"/>
</dbReference>
<evidence type="ECO:0000259" key="6">
    <source>
        <dbReference type="PROSITE" id="PS50089"/>
    </source>
</evidence>
<dbReference type="Pfam" id="PF00622">
    <property type="entry name" value="SPRY"/>
    <property type="match status" value="1"/>
</dbReference>
<sequence length="455" mass="51703">MASSLSVSDEGMICSICYLVFNDPVALKCSHSFCEECLRRYWSVQEVLLCPDCRKECSQDEPTRSLAFSSLCEKFKSRTCLSPVGDMCPEHEEKLKLFCFEDKQPICVVCYTSKKHKNHQCAPLVEAVEDLKAEVKSEVSGMLQNLQILNKSKADYEDLAEILKEERQSAENMIRQEFDSLHQYLKEEEEARIAALREEEVQKYEKTKNRIEKLSNDISNLSMTLKMINQEMEMDELTFLKNYTNGHYSPAKNSLPEPDVISGIDTAKHLAFLNINLRAKMCELLHDPPKTVSLDPNTASNKLVVSEDRSSVYFVEQKLEVANNPERFMLGVLGSQGISSGLHCWDVEVGDNDHWTIGVVKQSVERKKILKMDPSSGMWSIRLINGKYRAGKSRKDLTVTEKPRVIRVQLDYDNGVIAFSDPSKGPVLFTFTDTFEEALFPYFNTASAVCPLHIS</sequence>
<evidence type="ECO:0000256" key="3">
    <source>
        <dbReference type="ARBA" id="ARBA00022833"/>
    </source>
</evidence>
<dbReference type="InterPro" id="IPR003877">
    <property type="entry name" value="SPRY_dom"/>
</dbReference>
<accession>A0A8B9H3Z1</accession>
<dbReference type="PROSITE" id="PS00518">
    <property type="entry name" value="ZF_RING_1"/>
    <property type="match status" value="1"/>
</dbReference>
<dbReference type="InterPro" id="IPR013083">
    <property type="entry name" value="Znf_RING/FYVE/PHD"/>
</dbReference>
<keyword evidence="3" id="KW-0862">Zinc</keyword>
<dbReference type="OMA" id="GDNDHWT"/>
<dbReference type="InterPro" id="IPR050143">
    <property type="entry name" value="TRIM/RBCC"/>
</dbReference>
<dbReference type="Proteomes" id="UP000694621">
    <property type="component" value="Unplaced"/>
</dbReference>
<dbReference type="Gene3D" id="3.30.40.10">
    <property type="entry name" value="Zinc/RING finger domain, C3HC4 (zinc finger)"/>
    <property type="match status" value="1"/>
</dbReference>
<organism evidence="10 11">
    <name type="scientific">Astyanax mexicanus</name>
    <name type="common">Blind cave fish</name>
    <name type="synonym">Astyanax fasciatus mexicanus</name>
    <dbReference type="NCBI Taxonomy" id="7994"/>
    <lineage>
        <taxon>Eukaryota</taxon>
        <taxon>Metazoa</taxon>
        <taxon>Chordata</taxon>
        <taxon>Craniata</taxon>
        <taxon>Vertebrata</taxon>
        <taxon>Euteleostomi</taxon>
        <taxon>Actinopterygii</taxon>
        <taxon>Neopterygii</taxon>
        <taxon>Teleostei</taxon>
        <taxon>Ostariophysi</taxon>
        <taxon>Characiformes</taxon>
        <taxon>Characoidei</taxon>
        <taxon>Acestrorhamphidae</taxon>
        <taxon>Acestrorhamphinae</taxon>
        <taxon>Astyanax</taxon>
    </lineage>
</organism>
<dbReference type="Pfam" id="PF13445">
    <property type="entry name" value="zf-RING_UBOX"/>
    <property type="match status" value="1"/>
</dbReference>
<dbReference type="SMART" id="SM00449">
    <property type="entry name" value="SPRY"/>
    <property type="match status" value="1"/>
</dbReference>
<dbReference type="EMBL" id="JAICCE010000002">
    <property type="protein sequence ID" value="KAG9280704.1"/>
    <property type="molecule type" value="Genomic_DNA"/>
</dbReference>
<dbReference type="InterPro" id="IPR058030">
    <property type="entry name" value="TRIM8/14/16/25/29/45/65_CC"/>
</dbReference>
<dbReference type="InterPro" id="IPR000315">
    <property type="entry name" value="Znf_B-box"/>
</dbReference>
<protein>
    <submittedName>
        <fullName evidence="9 10">Nuclear factor 7, ovary-like</fullName>
    </submittedName>
</protein>
<dbReference type="KEGG" id="amex:103027149"/>
<dbReference type="SUPFAM" id="SSF57845">
    <property type="entry name" value="B-box zinc-binding domain"/>
    <property type="match status" value="1"/>
</dbReference>
<keyword evidence="5" id="KW-0175">Coiled coil</keyword>